<evidence type="ECO:0000256" key="2">
    <source>
        <dbReference type="ARBA" id="ARBA00022837"/>
    </source>
</evidence>
<feature type="domain" description="EF-hand" evidence="4">
    <location>
        <begin position="44"/>
        <end position="79"/>
    </location>
</feature>
<dbReference type="InterPro" id="IPR011992">
    <property type="entry name" value="EF-hand-dom_pair"/>
</dbReference>
<dbReference type="CDD" id="cd00051">
    <property type="entry name" value="EFh"/>
    <property type="match status" value="1"/>
</dbReference>
<dbReference type="GO" id="GO:0005509">
    <property type="term" value="F:calcium ion binding"/>
    <property type="evidence" value="ECO:0007669"/>
    <property type="project" value="InterPro"/>
</dbReference>
<sequence length="245" mass="27990">VREGQYDKLRSLFNYYDSDSSGQVARSELWRLFQDLGLQPRSRKEQLEMKQIFDEVDENGNGQFTFDEFVVLVQRSQEHLERLVRMSEEQYGESIGLSFKRVRELRKLFQDHKTENVLSVEGLRAAMNQLQRWYSPEELFELFEGFFREDLGGVDSRGFLRLMGAIEVSKTVGQLPGQSQTLHSSELSGSVIHTFQVVLGLFLLLSLLLLSPSKGGRPGSRKSKAESAAVDGQESKIEGRQLLSY</sequence>
<proteinExistence type="predicted"/>
<dbReference type="Gene3D" id="1.10.238.10">
    <property type="entry name" value="EF-hand"/>
    <property type="match status" value="1"/>
</dbReference>
<dbReference type="EMBL" id="CAJNNW010026589">
    <property type="protein sequence ID" value="CAE8686442.1"/>
    <property type="molecule type" value="Genomic_DNA"/>
</dbReference>
<evidence type="ECO:0000256" key="1">
    <source>
        <dbReference type="ARBA" id="ARBA00022737"/>
    </source>
</evidence>
<dbReference type="PROSITE" id="PS50222">
    <property type="entry name" value="EF_HAND_2"/>
    <property type="match status" value="2"/>
</dbReference>
<feature type="non-terminal residue" evidence="6">
    <location>
        <position position="245"/>
    </location>
</feature>
<dbReference type="GO" id="GO:0032588">
    <property type="term" value="C:trans-Golgi network membrane"/>
    <property type="evidence" value="ECO:0007669"/>
    <property type="project" value="TreeGrafter"/>
</dbReference>
<dbReference type="SUPFAM" id="SSF47473">
    <property type="entry name" value="EF-hand"/>
    <property type="match status" value="1"/>
</dbReference>
<feature type="domain" description="EF-hand" evidence="4">
    <location>
        <begin position="4"/>
        <end position="39"/>
    </location>
</feature>
<dbReference type="Proteomes" id="UP000654075">
    <property type="component" value="Unassembled WGS sequence"/>
</dbReference>
<keyword evidence="8" id="KW-1185">Reference proteome</keyword>
<evidence type="ECO:0000313" key="6">
    <source>
        <dbReference type="EMBL" id="CAE8686442.1"/>
    </source>
</evidence>
<protein>
    <recommendedName>
        <fullName evidence="4">EF-hand domain-containing protein</fullName>
    </recommendedName>
</protein>
<name>A0A813JTB5_POLGL</name>
<dbReference type="Pfam" id="PF13499">
    <property type="entry name" value="EF-hand_7"/>
    <property type="match status" value="1"/>
</dbReference>
<dbReference type="SMART" id="SM00054">
    <property type="entry name" value="EFh"/>
    <property type="match status" value="2"/>
</dbReference>
<evidence type="ECO:0000313" key="7">
    <source>
        <dbReference type="Proteomes" id="UP000626109"/>
    </source>
</evidence>
<dbReference type="InterPro" id="IPR051111">
    <property type="entry name" value="Ca-binding_regulatory"/>
</dbReference>
<dbReference type="PANTHER" id="PTHR46311">
    <property type="entry name" value="CALCIUM-BINDING PROTEIN 8-RELATED"/>
    <property type="match status" value="1"/>
</dbReference>
<evidence type="ECO:0000256" key="3">
    <source>
        <dbReference type="SAM" id="MobiDB-lite"/>
    </source>
</evidence>
<dbReference type="InterPro" id="IPR002048">
    <property type="entry name" value="EF_hand_dom"/>
</dbReference>
<dbReference type="PROSITE" id="PS00018">
    <property type="entry name" value="EF_HAND_1"/>
    <property type="match status" value="1"/>
</dbReference>
<comment type="caution">
    <text evidence="6">The sequence shown here is derived from an EMBL/GenBank/DDBJ whole genome shotgun (WGS) entry which is preliminary data.</text>
</comment>
<dbReference type="PANTHER" id="PTHR46311:SF3">
    <property type="entry name" value="CALCIUM-BINDING PROTEIN 8"/>
    <property type="match status" value="1"/>
</dbReference>
<dbReference type="InterPro" id="IPR018247">
    <property type="entry name" value="EF_Hand_1_Ca_BS"/>
</dbReference>
<dbReference type="Proteomes" id="UP000626109">
    <property type="component" value="Unassembled WGS sequence"/>
</dbReference>
<dbReference type="EMBL" id="CAJNNV010009956">
    <property type="protein sequence ID" value="CAE8598020.1"/>
    <property type="molecule type" value="Genomic_DNA"/>
</dbReference>
<accession>A0A813JTB5</accession>
<dbReference type="OrthoDB" id="26525at2759"/>
<evidence type="ECO:0000313" key="8">
    <source>
        <dbReference type="Proteomes" id="UP000654075"/>
    </source>
</evidence>
<feature type="region of interest" description="Disordered" evidence="3">
    <location>
        <begin position="214"/>
        <end position="245"/>
    </location>
</feature>
<evidence type="ECO:0000313" key="5">
    <source>
        <dbReference type="EMBL" id="CAE8598020.1"/>
    </source>
</evidence>
<gene>
    <name evidence="5" type="ORF">PGLA1383_LOCUS16434</name>
    <name evidence="6" type="ORF">PGLA2088_LOCUS24977</name>
</gene>
<evidence type="ECO:0000259" key="4">
    <source>
        <dbReference type="PROSITE" id="PS50222"/>
    </source>
</evidence>
<organism evidence="6 7">
    <name type="scientific">Polarella glacialis</name>
    <name type="common">Dinoflagellate</name>
    <dbReference type="NCBI Taxonomy" id="89957"/>
    <lineage>
        <taxon>Eukaryota</taxon>
        <taxon>Sar</taxon>
        <taxon>Alveolata</taxon>
        <taxon>Dinophyceae</taxon>
        <taxon>Suessiales</taxon>
        <taxon>Suessiaceae</taxon>
        <taxon>Polarella</taxon>
    </lineage>
</organism>
<reference evidence="6" key="1">
    <citation type="submission" date="2021-02" db="EMBL/GenBank/DDBJ databases">
        <authorList>
            <person name="Dougan E. K."/>
            <person name="Rhodes N."/>
            <person name="Thang M."/>
            <person name="Chan C."/>
        </authorList>
    </citation>
    <scope>NUCLEOTIDE SEQUENCE</scope>
</reference>
<keyword evidence="2" id="KW-0106">Calcium</keyword>
<keyword evidence="1" id="KW-0677">Repeat</keyword>
<dbReference type="AlphaFoldDB" id="A0A813JTB5"/>